<accession>A0A026VZQ3</accession>
<protein>
    <submittedName>
        <fullName evidence="1">Uncharacterized protein</fullName>
    </submittedName>
</protein>
<name>A0A026VZQ3_OOCBI</name>
<dbReference type="AlphaFoldDB" id="A0A026VZQ3"/>
<reference evidence="1 2" key="1">
    <citation type="journal article" date="2014" name="Curr. Biol.">
        <title>The genome of the clonal raider ant Cerapachys biroi.</title>
        <authorList>
            <person name="Oxley P.R."/>
            <person name="Ji L."/>
            <person name="Fetter-Pruneda I."/>
            <person name="McKenzie S.K."/>
            <person name="Li C."/>
            <person name="Hu H."/>
            <person name="Zhang G."/>
            <person name="Kronauer D.J."/>
        </authorList>
    </citation>
    <scope>NUCLEOTIDE SEQUENCE [LARGE SCALE GENOMIC DNA]</scope>
</reference>
<evidence type="ECO:0000313" key="2">
    <source>
        <dbReference type="Proteomes" id="UP000053097"/>
    </source>
</evidence>
<gene>
    <name evidence="1" type="ORF">X777_12318</name>
</gene>
<sequence length="94" mass="10903">MNTLRPIIPGFCVGVDEDLILRRKFASRELFEKCEWHRSSTKPREECAIAPSQKVTWIEQIQCVGASWTIGRTTSRTASPKLRQPVTFFYMLQK</sequence>
<organism evidence="1 2">
    <name type="scientific">Ooceraea biroi</name>
    <name type="common">Clonal raider ant</name>
    <name type="synonym">Cerapachys biroi</name>
    <dbReference type="NCBI Taxonomy" id="2015173"/>
    <lineage>
        <taxon>Eukaryota</taxon>
        <taxon>Metazoa</taxon>
        <taxon>Ecdysozoa</taxon>
        <taxon>Arthropoda</taxon>
        <taxon>Hexapoda</taxon>
        <taxon>Insecta</taxon>
        <taxon>Pterygota</taxon>
        <taxon>Neoptera</taxon>
        <taxon>Endopterygota</taxon>
        <taxon>Hymenoptera</taxon>
        <taxon>Apocrita</taxon>
        <taxon>Aculeata</taxon>
        <taxon>Formicoidea</taxon>
        <taxon>Formicidae</taxon>
        <taxon>Dorylinae</taxon>
        <taxon>Ooceraea</taxon>
    </lineage>
</organism>
<evidence type="ECO:0000313" key="1">
    <source>
        <dbReference type="EMBL" id="EZA49293.1"/>
    </source>
</evidence>
<dbReference type="EMBL" id="KK107525">
    <property type="protein sequence ID" value="EZA49293.1"/>
    <property type="molecule type" value="Genomic_DNA"/>
</dbReference>
<keyword evidence="2" id="KW-1185">Reference proteome</keyword>
<dbReference type="Proteomes" id="UP000053097">
    <property type="component" value="Unassembled WGS sequence"/>
</dbReference>
<proteinExistence type="predicted"/>